<sequence length="323" mass="37041">MRYQKSHLALVLLFAFMWPFSVYGEELSPDEGDAEALDRAWWQVAHQRASSAIGGWSNGMDAFFSGQPSQIASKSHVEIRLGSVFENNDTSGLFDLHAKWELPNTKKRLRLVLDSGADTLSPENVTGEVSQQDNVLESALQSSVSAAVRFAKDDLGMDLDVGILVDFPLDPFVRLRFKQGHIKEDWYWYQKQEAFAYYSEGVGARYALGGGYQLASNLSYGLDFSVVWLDKEDSFYAREELFFQHVINERNQLRYELGFLQSGESQLQSDTFYYNFEYNRFLYKNWLSAQIKPQMTHEAEDDYTGDWSLTLSLVVLMGPEYLY</sequence>
<accession>A0ABT2YQH7</accession>
<gene>
    <name evidence="2" type="ORF">OFY17_04465</name>
</gene>
<evidence type="ECO:0000256" key="1">
    <source>
        <dbReference type="SAM" id="SignalP"/>
    </source>
</evidence>
<name>A0ABT2YQH7_9GAMM</name>
<evidence type="ECO:0008006" key="4">
    <source>
        <dbReference type="Google" id="ProtNLM"/>
    </source>
</evidence>
<reference evidence="2 3" key="1">
    <citation type="submission" date="2022-10" db="EMBL/GenBank/DDBJ databases">
        <title>Marinomonas transparenta sp. nov. and Marinomonas sargassi sp. nov., isolated from marine alga (Sargassum natans (L.) Gaillon).</title>
        <authorList>
            <person name="Wang Y."/>
        </authorList>
    </citation>
    <scope>NUCLEOTIDE SEQUENCE [LARGE SCALE GENOMIC DNA]</scope>
    <source>
        <strain evidence="2 3">C2222</strain>
    </source>
</reference>
<keyword evidence="3" id="KW-1185">Reference proteome</keyword>
<protein>
    <recommendedName>
        <fullName evidence="4">DUF3570 domain-containing protein</fullName>
    </recommendedName>
</protein>
<feature type="chain" id="PRO_5046743441" description="DUF3570 domain-containing protein" evidence="1">
    <location>
        <begin position="25"/>
        <end position="323"/>
    </location>
</feature>
<proteinExistence type="predicted"/>
<evidence type="ECO:0000313" key="3">
    <source>
        <dbReference type="Proteomes" id="UP001209713"/>
    </source>
</evidence>
<dbReference type="EMBL" id="JAOVZB010000001">
    <property type="protein sequence ID" value="MCV2402137.1"/>
    <property type="molecule type" value="Genomic_DNA"/>
</dbReference>
<dbReference type="Proteomes" id="UP001209713">
    <property type="component" value="Unassembled WGS sequence"/>
</dbReference>
<feature type="signal peptide" evidence="1">
    <location>
        <begin position="1"/>
        <end position="24"/>
    </location>
</feature>
<evidence type="ECO:0000313" key="2">
    <source>
        <dbReference type="EMBL" id="MCV2402137.1"/>
    </source>
</evidence>
<organism evidence="2 3">
    <name type="scientific">Marinomonas sargassi</name>
    <dbReference type="NCBI Taxonomy" id="2984494"/>
    <lineage>
        <taxon>Bacteria</taxon>
        <taxon>Pseudomonadati</taxon>
        <taxon>Pseudomonadota</taxon>
        <taxon>Gammaproteobacteria</taxon>
        <taxon>Oceanospirillales</taxon>
        <taxon>Oceanospirillaceae</taxon>
        <taxon>Marinomonas</taxon>
    </lineage>
</organism>
<comment type="caution">
    <text evidence="2">The sequence shown here is derived from an EMBL/GenBank/DDBJ whole genome shotgun (WGS) entry which is preliminary data.</text>
</comment>
<keyword evidence="1" id="KW-0732">Signal</keyword>
<dbReference type="RefSeq" id="WP_263529501.1">
    <property type="nucleotide sequence ID" value="NZ_JAOVZB010000001.1"/>
</dbReference>